<dbReference type="EMBL" id="BKCJ010009637">
    <property type="protein sequence ID" value="GEU87912.1"/>
    <property type="molecule type" value="Genomic_DNA"/>
</dbReference>
<proteinExistence type="predicted"/>
<reference evidence="1" key="1">
    <citation type="journal article" date="2019" name="Sci. Rep.">
        <title>Draft genome of Tanacetum cinerariifolium, the natural source of mosquito coil.</title>
        <authorList>
            <person name="Yamashiro T."/>
            <person name="Shiraishi A."/>
            <person name="Satake H."/>
            <person name="Nakayama K."/>
        </authorList>
    </citation>
    <scope>NUCLEOTIDE SEQUENCE</scope>
</reference>
<sequence>MRGRGAVVIDWQGRRNGLVLLCKKGAHVKVGTSGCVSQPDCNKLNSLPESIAFCKALNPLVVPPMEIVMKGTEAIKGFMIKWRLASIAAEEHKRMLEVNDQNQHGWLAWGTNMLNSYLGEEDEDIMYGQSRLGWTTYEYNTNFLIKSYRLGLQ</sequence>
<comment type="caution">
    <text evidence="1">The sequence shown here is derived from an EMBL/GenBank/DDBJ whole genome shotgun (WGS) entry which is preliminary data.</text>
</comment>
<organism evidence="1">
    <name type="scientific">Tanacetum cinerariifolium</name>
    <name type="common">Dalmatian daisy</name>
    <name type="synonym">Chrysanthemum cinerariifolium</name>
    <dbReference type="NCBI Taxonomy" id="118510"/>
    <lineage>
        <taxon>Eukaryota</taxon>
        <taxon>Viridiplantae</taxon>
        <taxon>Streptophyta</taxon>
        <taxon>Embryophyta</taxon>
        <taxon>Tracheophyta</taxon>
        <taxon>Spermatophyta</taxon>
        <taxon>Magnoliopsida</taxon>
        <taxon>eudicotyledons</taxon>
        <taxon>Gunneridae</taxon>
        <taxon>Pentapetalae</taxon>
        <taxon>asterids</taxon>
        <taxon>campanulids</taxon>
        <taxon>Asterales</taxon>
        <taxon>Asteraceae</taxon>
        <taxon>Asteroideae</taxon>
        <taxon>Anthemideae</taxon>
        <taxon>Anthemidinae</taxon>
        <taxon>Tanacetum</taxon>
    </lineage>
</organism>
<name>A0A6L2NS60_TANCI</name>
<dbReference type="AlphaFoldDB" id="A0A6L2NS60"/>
<accession>A0A6L2NS60</accession>
<protein>
    <submittedName>
        <fullName evidence="1">Uncharacterized protein</fullName>
    </submittedName>
</protein>
<gene>
    <name evidence="1" type="ORF">Tci_059890</name>
</gene>
<evidence type="ECO:0000313" key="1">
    <source>
        <dbReference type="EMBL" id="GEU87912.1"/>
    </source>
</evidence>